<keyword evidence="4" id="KW-0812">Transmembrane</keyword>
<dbReference type="PANTHER" id="PTHR46093">
    <property type="entry name" value="ACYL-COA-BINDING DOMAIN-CONTAINING PROTEIN 5"/>
    <property type="match status" value="1"/>
</dbReference>
<dbReference type="InterPro" id="IPR011043">
    <property type="entry name" value="Gal_Oxase/kelch_b-propeller"/>
</dbReference>
<proteinExistence type="predicted"/>
<dbReference type="Proteomes" id="UP000650833">
    <property type="component" value="Unassembled WGS sequence"/>
</dbReference>
<keyword evidence="4" id="KW-1133">Transmembrane helix</keyword>
<name>A0A8H7V6Y3_9FUNG</name>
<dbReference type="SUPFAM" id="SSF117281">
    <property type="entry name" value="Kelch motif"/>
    <property type="match status" value="1"/>
</dbReference>
<dbReference type="OrthoDB" id="2363417at2759"/>
<evidence type="ECO:0000256" key="1">
    <source>
        <dbReference type="ARBA" id="ARBA00022441"/>
    </source>
</evidence>
<evidence type="ECO:0000313" key="6">
    <source>
        <dbReference type="EMBL" id="KAG2207817.1"/>
    </source>
</evidence>
<keyword evidence="5" id="KW-0732">Signal</keyword>
<feature type="transmembrane region" description="Helical" evidence="4">
    <location>
        <begin position="427"/>
        <end position="448"/>
    </location>
</feature>
<evidence type="ECO:0000256" key="2">
    <source>
        <dbReference type="ARBA" id="ARBA00022737"/>
    </source>
</evidence>
<keyword evidence="1" id="KW-0880">Kelch repeat</keyword>
<protein>
    <recommendedName>
        <fullName evidence="8">Galactose oxidase</fullName>
    </recommendedName>
</protein>
<feature type="chain" id="PRO_5034409251" description="Galactose oxidase" evidence="5">
    <location>
        <begin position="19"/>
        <end position="601"/>
    </location>
</feature>
<dbReference type="PANTHER" id="PTHR46093:SF18">
    <property type="entry name" value="FIBRONECTIN TYPE-III DOMAIN-CONTAINING PROTEIN"/>
    <property type="match status" value="1"/>
</dbReference>
<dbReference type="InterPro" id="IPR015915">
    <property type="entry name" value="Kelch-typ_b-propeller"/>
</dbReference>
<evidence type="ECO:0000256" key="3">
    <source>
        <dbReference type="SAM" id="MobiDB-lite"/>
    </source>
</evidence>
<dbReference type="SUPFAM" id="SSF50965">
    <property type="entry name" value="Galactose oxidase, central domain"/>
    <property type="match status" value="1"/>
</dbReference>
<sequence>MILDTFFLVSLVAIAVSAEQPYIRYNSGCQLLLNSTRIYCYSGGYAKVVNQEITPLLDHYYLDLSKDMVVASSLTAWTKVANPTDFVNEATSAYTSVKLSDTTVLINGGTGINNGKDYMKNRTVIYHADTNQWETVSNTSSIPQSYYGSGALGVDNTVVFWGGAAVIGDLLPTFNGTAKLLIANQNSKWSLQATAVAPGNSRYGHTATTDQSGKLIYYFGGRDIVRDPITGVYTRPYSLFTNVLIYHTDTSIWEQKVASSTSPPSNRMSHTATLIPSTGNFIIYGGAGPDSVGNRIPSSDYLHLYNSKDNTFQTISISSNSATGAGARFGHSAVLRNNSLFILFGIDSTLLATSDFYVLNTDTYSWDSTYYANGVSPAIDGANNNSTSIIENGGNSGNSTTGDSTSNGNQGKVIDTGAASNSLSGGAIAGIVVAIIAVIGIIAAFFFFRRQKQKKIEKDTYPSYWDVTSINEITGVPGSTKAVTKEEKDIESIPVTSTGPVDITQLPGYTTCRTGDPANLSNDRDINPPVSPPKVLLAGVGTTAANNLNSNNSSGADSSSTYVTSTNPEAKKIWPPDASKPSIVTPSTPTEYEKPDIGNKI</sequence>
<evidence type="ECO:0000256" key="5">
    <source>
        <dbReference type="SAM" id="SignalP"/>
    </source>
</evidence>
<keyword evidence="7" id="KW-1185">Reference proteome</keyword>
<accession>A0A8H7V6Y3</accession>
<keyword evidence="2" id="KW-0677">Repeat</keyword>
<dbReference type="EMBL" id="JAEPRC010000122">
    <property type="protein sequence ID" value="KAG2207817.1"/>
    <property type="molecule type" value="Genomic_DNA"/>
</dbReference>
<dbReference type="AlphaFoldDB" id="A0A8H7V6Y3"/>
<evidence type="ECO:0000256" key="4">
    <source>
        <dbReference type="SAM" id="Phobius"/>
    </source>
</evidence>
<feature type="region of interest" description="Disordered" evidence="3">
    <location>
        <begin position="390"/>
        <end position="409"/>
    </location>
</feature>
<evidence type="ECO:0000313" key="7">
    <source>
        <dbReference type="Proteomes" id="UP000650833"/>
    </source>
</evidence>
<reference evidence="6" key="1">
    <citation type="submission" date="2020-12" db="EMBL/GenBank/DDBJ databases">
        <title>Metabolic potential, ecology and presence of endohyphal bacteria is reflected in genomic diversity of Mucoromycotina.</title>
        <authorList>
            <person name="Muszewska A."/>
            <person name="Okrasinska A."/>
            <person name="Steczkiewicz K."/>
            <person name="Drgas O."/>
            <person name="Orlowska M."/>
            <person name="Perlinska-Lenart U."/>
            <person name="Aleksandrzak-Piekarczyk T."/>
            <person name="Szatraj K."/>
            <person name="Zielenkiewicz U."/>
            <person name="Pilsyk S."/>
            <person name="Malc E."/>
            <person name="Mieczkowski P."/>
            <person name="Kruszewska J.S."/>
            <person name="Biernat P."/>
            <person name="Pawlowska J."/>
        </authorList>
    </citation>
    <scope>NUCLEOTIDE SEQUENCE</scope>
    <source>
        <strain evidence="6">CBS 226.32</strain>
    </source>
</reference>
<feature type="compositionally biased region" description="Low complexity" evidence="3">
    <location>
        <begin position="547"/>
        <end position="561"/>
    </location>
</feature>
<keyword evidence="4" id="KW-0472">Membrane</keyword>
<gene>
    <name evidence="6" type="ORF">INT46_011216</name>
</gene>
<evidence type="ECO:0008006" key="8">
    <source>
        <dbReference type="Google" id="ProtNLM"/>
    </source>
</evidence>
<dbReference type="Pfam" id="PF24681">
    <property type="entry name" value="Kelch_KLHDC2_KLHL20_DRC7"/>
    <property type="match status" value="1"/>
</dbReference>
<feature type="signal peptide" evidence="5">
    <location>
        <begin position="1"/>
        <end position="18"/>
    </location>
</feature>
<dbReference type="Gene3D" id="2.120.10.80">
    <property type="entry name" value="Kelch-type beta propeller"/>
    <property type="match status" value="2"/>
</dbReference>
<feature type="region of interest" description="Disordered" evidence="3">
    <location>
        <begin position="547"/>
        <end position="601"/>
    </location>
</feature>
<comment type="caution">
    <text evidence="6">The sequence shown here is derived from an EMBL/GenBank/DDBJ whole genome shotgun (WGS) entry which is preliminary data.</text>
</comment>
<organism evidence="6 7">
    <name type="scientific">Mucor plumbeus</name>
    <dbReference type="NCBI Taxonomy" id="97098"/>
    <lineage>
        <taxon>Eukaryota</taxon>
        <taxon>Fungi</taxon>
        <taxon>Fungi incertae sedis</taxon>
        <taxon>Mucoromycota</taxon>
        <taxon>Mucoromycotina</taxon>
        <taxon>Mucoromycetes</taxon>
        <taxon>Mucorales</taxon>
        <taxon>Mucorineae</taxon>
        <taxon>Mucoraceae</taxon>
        <taxon>Mucor</taxon>
    </lineage>
</organism>
<feature type="compositionally biased region" description="Basic and acidic residues" evidence="3">
    <location>
        <begin position="591"/>
        <end position="601"/>
    </location>
</feature>